<dbReference type="AlphaFoldDB" id="A0A0L8GEW9"/>
<dbReference type="EMBL" id="KQ422349">
    <property type="protein sequence ID" value="KOF75085.1"/>
    <property type="molecule type" value="Genomic_DNA"/>
</dbReference>
<accession>A0A0L8GEW9</accession>
<evidence type="ECO:0000313" key="2">
    <source>
        <dbReference type="EMBL" id="KOF75085.1"/>
    </source>
</evidence>
<gene>
    <name evidence="2" type="ORF">OCBIM_22035285mg</name>
</gene>
<name>A0A0L8GEW9_OCTBM</name>
<evidence type="ECO:0000256" key="1">
    <source>
        <dbReference type="SAM" id="MobiDB-lite"/>
    </source>
</evidence>
<sequence>MTASDGRQYRRNHRHLRTSVEKPTAQPNGECKETVNCDTEECETLSVIKLRDPDEKSIAISRLKSRTVQFEKCSMIKEIHELR</sequence>
<proteinExistence type="predicted"/>
<feature type="region of interest" description="Disordered" evidence="1">
    <location>
        <begin position="1"/>
        <end position="32"/>
    </location>
</feature>
<protein>
    <submittedName>
        <fullName evidence="2">Uncharacterized protein</fullName>
    </submittedName>
</protein>
<reference evidence="2" key="1">
    <citation type="submission" date="2015-07" db="EMBL/GenBank/DDBJ databases">
        <title>MeaNS - Measles Nucleotide Surveillance Program.</title>
        <authorList>
            <person name="Tran T."/>
            <person name="Druce J."/>
        </authorList>
    </citation>
    <scope>NUCLEOTIDE SEQUENCE</scope>
    <source>
        <strain evidence="2">UCB-OBI-ISO-001</strain>
        <tissue evidence="2">Gonad</tissue>
    </source>
</reference>
<organism evidence="2">
    <name type="scientific">Octopus bimaculoides</name>
    <name type="common">California two-spotted octopus</name>
    <dbReference type="NCBI Taxonomy" id="37653"/>
    <lineage>
        <taxon>Eukaryota</taxon>
        <taxon>Metazoa</taxon>
        <taxon>Spiralia</taxon>
        <taxon>Lophotrochozoa</taxon>
        <taxon>Mollusca</taxon>
        <taxon>Cephalopoda</taxon>
        <taxon>Coleoidea</taxon>
        <taxon>Octopodiformes</taxon>
        <taxon>Octopoda</taxon>
        <taxon>Incirrata</taxon>
        <taxon>Octopodidae</taxon>
        <taxon>Octopus</taxon>
    </lineage>
</organism>